<feature type="compositionally biased region" description="Basic and acidic residues" evidence="1">
    <location>
        <begin position="37"/>
        <end position="48"/>
    </location>
</feature>
<keyword evidence="3" id="KW-1185">Reference proteome</keyword>
<gene>
    <name evidence="2" type="ORF">I8U20_02275</name>
</gene>
<accession>A0A8I1DEV9</accession>
<evidence type="ECO:0000313" key="3">
    <source>
        <dbReference type="Proteomes" id="UP000633619"/>
    </source>
</evidence>
<feature type="compositionally biased region" description="Basic and acidic residues" evidence="1">
    <location>
        <begin position="56"/>
        <end position="69"/>
    </location>
</feature>
<feature type="region of interest" description="Disordered" evidence="1">
    <location>
        <begin position="1"/>
        <end position="69"/>
    </location>
</feature>
<sequence>MFRFLNQLFGRENDQKQQRNNQQGQNKNQVEELMNEVGRELGVNEKTRSTNQDPKQLAERMKEEIKKRK</sequence>
<dbReference type="RefSeq" id="WP_181730883.1">
    <property type="nucleotide sequence ID" value="NZ_JACEIR010000001.1"/>
</dbReference>
<name>A0A8I1DEV9_THEIN</name>
<reference evidence="2 3" key="1">
    <citation type="submission" date="2020-12" db="EMBL/GenBank/DDBJ databases">
        <title>WGS of Thermoactinomyces spp.</title>
        <authorList>
            <person name="Cheng K."/>
        </authorList>
    </citation>
    <scope>NUCLEOTIDE SEQUENCE [LARGE SCALE GENOMIC DNA]</scope>
    <source>
        <strain evidence="3">CICC 10671\DSM 43846</strain>
    </source>
</reference>
<comment type="caution">
    <text evidence="2">The sequence shown here is derived from an EMBL/GenBank/DDBJ whole genome shotgun (WGS) entry which is preliminary data.</text>
</comment>
<evidence type="ECO:0000256" key="1">
    <source>
        <dbReference type="SAM" id="MobiDB-lite"/>
    </source>
</evidence>
<proteinExistence type="predicted"/>
<evidence type="ECO:0000313" key="2">
    <source>
        <dbReference type="EMBL" id="MBH8594151.1"/>
    </source>
</evidence>
<dbReference type="Proteomes" id="UP000633619">
    <property type="component" value="Unassembled WGS sequence"/>
</dbReference>
<protein>
    <submittedName>
        <fullName evidence="2">Uncharacterized protein</fullName>
    </submittedName>
</protein>
<organism evidence="2 3">
    <name type="scientific">Thermoactinomyces intermedius</name>
    <dbReference type="NCBI Taxonomy" id="2024"/>
    <lineage>
        <taxon>Bacteria</taxon>
        <taxon>Bacillati</taxon>
        <taxon>Bacillota</taxon>
        <taxon>Bacilli</taxon>
        <taxon>Bacillales</taxon>
        <taxon>Thermoactinomycetaceae</taxon>
        <taxon>Thermoactinomyces</taxon>
    </lineage>
</organism>
<dbReference type="EMBL" id="JAECVW010000001">
    <property type="protein sequence ID" value="MBH8594151.1"/>
    <property type="molecule type" value="Genomic_DNA"/>
</dbReference>
<feature type="compositionally biased region" description="Low complexity" evidence="1">
    <location>
        <begin position="18"/>
        <end position="28"/>
    </location>
</feature>
<dbReference type="AlphaFoldDB" id="A0A8I1DEV9"/>